<feature type="chain" id="PRO_5009665927" evidence="1">
    <location>
        <begin position="22"/>
        <end position="127"/>
    </location>
</feature>
<gene>
    <name evidence="2" type="ORF">SAMN02910323_1174</name>
</gene>
<name>A0A1K1N4W9_SELRU</name>
<reference evidence="3" key="1">
    <citation type="submission" date="2016-11" db="EMBL/GenBank/DDBJ databases">
        <authorList>
            <person name="Varghese N."/>
            <person name="Submissions S."/>
        </authorList>
    </citation>
    <scope>NUCLEOTIDE SEQUENCE [LARGE SCALE GENOMIC DNA]</scope>
    <source>
        <strain evidence="3">C3</strain>
    </source>
</reference>
<dbReference type="RefSeq" id="WP_026759379.1">
    <property type="nucleotide sequence ID" value="NZ_FPJA01000005.1"/>
</dbReference>
<proteinExistence type="predicted"/>
<dbReference type="AlphaFoldDB" id="A0A1K1N4W9"/>
<accession>A0A1K1N4W9</accession>
<organism evidence="2 3">
    <name type="scientific">Selenomonas ruminantium</name>
    <dbReference type="NCBI Taxonomy" id="971"/>
    <lineage>
        <taxon>Bacteria</taxon>
        <taxon>Bacillati</taxon>
        <taxon>Bacillota</taxon>
        <taxon>Negativicutes</taxon>
        <taxon>Selenomonadales</taxon>
        <taxon>Selenomonadaceae</taxon>
        <taxon>Selenomonas</taxon>
    </lineage>
</organism>
<protein>
    <submittedName>
        <fullName evidence="2">Uncharacterized protein</fullName>
    </submittedName>
</protein>
<evidence type="ECO:0000313" key="2">
    <source>
        <dbReference type="EMBL" id="SFW30420.1"/>
    </source>
</evidence>
<feature type="signal peptide" evidence="1">
    <location>
        <begin position="1"/>
        <end position="21"/>
    </location>
</feature>
<dbReference type="Proteomes" id="UP000182958">
    <property type="component" value="Unassembled WGS sequence"/>
</dbReference>
<evidence type="ECO:0000313" key="3">
    <source>
        <dbReference type="Proteomes" id="UP000182958"/>
    </source>
</evidence>
<dbReference type="EMBL" id="FPJA01000005">
    <property type="protein sequence ID" value="SFW30420.1"/>
    <property type="molecule type" value="Genomic_DNA"/>
</dbReference>
<keyword evidence="1" id="KW-0732">Signal</keyword>
<evidence type="ECO:0000256" key="1">
    <source>
        <dbReference type="SAM" id="SignalP"/>
    </source>
</evidence>
<keyword evidence="3" id="KW-1185">Reference proteome</keyword>
<sequence length="127" mass="14830">MRKIMAITMLLVTLLASTCFAADWYWLVSTDTASFYVDKNSGQWNGLHLNCSEKIIFDDGNYALYDITYDYSDSHRIKRRQNFIWVYNADGSYIGSDRGYEWTIIPPESVGEEIAHKVFFLFKSRIK</sequence>